<dbReference type="RefSeq" id="WP_034900766.1">
    <property type="nucleotide sequence ID" value="NZ_CP017057.1"/>
</dbReference>
<dbReference type="OrthoDB" id="9930030at2"/>
<keyword evidence="2" id="KW-1185">Reference proteome</keyword>
<comment type="caution">
    <text evidence="1">The sequence shown here is derived from an EMBL/GenBank/DDBJ whole genome shotgun (WGS) entry which is preliminary data.</text>
</comment>
<evidence type="ECO:0000313" key="2">
    <source>
        <dbReference type="Proteomes" id="UP000027866"/>
    </source>
</evidence>
<organism evidence="1 2">
    <name type="scientific">Erythrobacter litoralis</name>
    <dbReference type="NCBI Taxonomy" id="39960"/>
    <lineage>
        <taxon>Bacteria</taxon>
        <taxon>Pseudomonadati</taxon>
        <taxon>Pseudomonadota</taxon>
        <taxon>Alphaproteobacteria</taxon>
        <taxon>Sphingomonadales</taxon>
        <taxon>Erythrobacteraceae</taxon>
        <taxon>Erythrobacter/Porphyrobacter group</taxon>
        <taxon>Erythrobacter</taxon>
    </lineage>
</organism>
<gene>
    <name evidence="1" type="ORF">EH32_05390</name>
</gene>
<dbReference type="PATRIC" id="fig|39960.10.peg.2073"/>
<dbReference type="EMBL" id="JMIX01000003">
    <property type="protein sequence ID" value="KEO98543.1"/>
    <property type="molecule type" value="Genomic_DNA"/>
</dbReference>
<reference evidence="1 2" key="1">
    <citation type="submission" date="2014-04" db="EMBL/GenBank/DDBJ databases">
        <title>A comprehensive comparison of genomes of Erythrobacter spp. Strains.</title>
        <authorList>
            <person name="Zheng Q."/>
        </authorList>
    </citation>
    <scope>NUCLEOTIDE SEQUENCE [LARGE SCALE GENOMIC DNA]</scope>
    <source>
        <strain evidence="1 2">DSM 8509</strain>
    </source>
</reference>
<proteinExistence type="predicted"/>
<name>A0A074N2Z1_9SPHN</name>
<dbReference type="Proteomes" id="UP000027866">
    <property type="component" value="Unassembled WGS sequence"/>
</dbReference>
<dbReference type="AlphaFoldDB" id="A0A074N2Z1"/>
<sequence length="77" mass="8325">MRPETDEQFAIAAKALAGTHIDRFARMGMSPDEIANLFGAAAAEVLAQQLGPFGAVERLRDIADRCEQQTFGDMGLD</sequence>
<evidence type="ECO:0000313" key="1">
    <source>
        <dbReference type="EMBL" id="KEO98543.1"/>
    </source>
</evidence>
<accession>A0A074N2Z1</accession>
<protein>
    <submittedName>
        <fullName evidence="1">Uncharacterized protein</fullName>
    </submittedName>
</protein>
<dbReference type="KEGG" id="elq:Ga0102493_112980"/>